<evidence type="ECO:0000313" key="3">
    <source>
        <dbReference type="EMBL" id="KML47348.1"/>
    </source>
</evidence>
<dbReference type="AlphaFoldDB" id="A0A0J5WH47"/>
<organism evidence="3 4">
    <name type="scientific">Burkholderia cepacia</name>
    <name type="common">Pseudomonas cepacia</name>
    <dbReference type="NCBI Taxonomy" id="292"/>
    <lineage>
        <taxon>Bacteria</taxon>
        <taxon>Pseudomonadati</taxon>
        <taxon>Pseudomonadota</taxon>
        <taxon>Betaproteobacteria</taxon>
        <taxon>Burkholderiales</taxon>
        <taxon>Burkholderiaceae</taxon>
        <taxon>Burkholderia</taxon>
        <taxon>Burkholderia cepacia complex</taxon>
    </lineage>
</organism>
<comment type="caution">
    <text evidence="3">The sequence shown here is derived from an EMBL/GenBank/DDBJ whole genome shotgun (WGS) entry which is preliminary data.</text>
</comment>
<accession>A0A0J5WH47</accession>
<name>A0A0J5WH47_BURCE</name>
<keyword evidence="2" id="KW-0472">Membrane</keyword>
<keyword evidence="2" id="KW-0812">Transmembrane</keyword>
<feature type="compositionally biased region" description="Basic and acidic residues" evidence="1">
    <location>
        <begin position="127"/>
        <end position="141"/>
    </location>
</feature>
<proteinExistence type="predicted"/>
<feature type="transmembrane region" description="Helical" evidence="2">
    <location>
        <begin position="25"/>
        <end position="46"/>
    </location>
</feature>
<dbReference type="Proteomes" id="UP000036338">
    <property type="component" value="Unassembled WGS sequence"/>
</dbReference>
<gene>
    <name evidence="3" type="ORF">VL15_32570</name>
</gene>
<evidence type="ECO:0000313" key="4">
    <source>
        <dbReference type="Proteomes" id="UP000036338"/>
    </source>
</evidence>
<keyword evidence="2" id="KW-1133">Transmembrane helix</keyword>
<dbReference type="PATRIC" id="fig|292.27.peg.7413"/>
<sequence>MTAAASRIEASSRRTADAMARRRRLGIVALAGAIAVSIHVLGWFVLRGASMTAGAARPKAEAAAQSVLSVALLLARPMQPPATGVAARTGQNGHVRGKGRSTKLSGAAANARMATRSRPDASGVPHAHGDAPVQDRHEDRPANASTPDVDWGRDLASIGARRASGRSVAEAAVDVSGASSGHAAPRRDTVDARLARGMSGARRIDCRNAYAGAGLLALPMLALDAVRDTGCKW</sequence>
<evidence type="ECO:0000256" key="2">
    <source>
        <dbReference type="SAM" id="Phobius"/>
    </source>
</evidence>
<evidence type="ECO:0000256" key="1">
    <source>
        <dbReference type="SAM" id="MobiDB-lite"/>
    </source>
</evidence>
<reference evidence="3 4" key="1">
    <citation type="submission" date="2015-05" db="EMBL/GenBank/DDBJ databases">
        <title>Draft genome of Burkholderia cepacia LK29.</title>
        <authorList>
            <person name="Chan X.Y."/>
        </authorList>
    </citation>
    <scope>NUCLEOTIDE SEQUENCE [LARGE SCALE GENOMIC DNA]</scope>
    <source>
        <strain evidence="3 4">LK29</strain>
    </source>
</reference>
<protein>
    <submittedName>
        <fullName evidence="3">Uncharacterized protein</fullName>
    </submittedName>
</protein>
<feature type="region of interest" description="Disordered" evidence="1">
    <location>
        <begin position="82"/>
        <end position="153"/>
    </location>
</feature>
<dbReference type="EMBL" id="LDWR01000063">
    <property type="protein sequence ID" value="KML47348.1"/>
    <property type="molecule type" value="Genomic_DNA"/>
</dbReference>